<accession>A0A699Z2X0</accession>
<dbReference type="Proteomes" id="UP000485058">
    <property type="component" value="Unassembled WGS sequence"/>
</dbReference>
<evidence type="ECO:0000313" key="2">
    <source>
        <dbReference type="Proteomes" id="UP000485058"/>
    </source>
</evidence>
<proteinExistence type="predicted"/>
<comment type="caution">
    <text evidence="1">The sequence shown here is derived from an EMBL/GenBank/DDBJ whole genome shotgun (WGS) entry which is preliminary data.</text>
</comment>
<evidence type="ECO:0000313" key="1">
    <source>
        <dbReference type="EMBL" id="GFH16923.1"/>
    </source>
</evidence>
<sequence length="65" mass="7321">MSCEENCLLHVNGGFLGVDVLEEKHYRIEVLAELYKERSYASSPTSPHEGLQGHPCCWLKACSRV</sequence>
<keyword evidence="2" id="KW-1185">Reference proteome</keyword>
<name>A0A699Z2X0_HAELA</name>
<dbReference type="EMBL" id="BLLF01001071">
    <property type="protein sequence ID" value="GFH16923.1"/>
    <property type="molecule type" value="Genomic_DNA"/>
</dbReference>
<dbReference type="AlphaFoldDB" id="A0A699Z2X0"/>
<reference evidence="1 2" key="1">
    <citation type="submission" date="2020-02" db="EMBL/GenBank/DDBJ databases">
        <title>Draft genome sequence of Haematococcus lacustris strain NIES-144.</title>
        <authorList>
            <person name="Morimoto D."/>
            <person name="Nakagawa S."/>
            <person name="Yoshida T."/>
            <person name="Sawayama S."/>
        </authorList>
    </citation>
    <scope>NUCLEOTIDE SEQUENCE [LARGE SCALE GENOMIC DNA]</scope>
    <source>
        <strain evidence="1 2">NIES-144</strain>
    </source>
</reference>
<organism evidence="1 2">
    <name type="scientific">Haematococcus lacustris</name>
    <name type="common">Green alga</name>
    <name type="synonym">Haematococcus pluvialis</name>
    <dbReference type="NCBI Taxonomy" id="44745"/>
    <lineage>
        <taxon>Eukaryota</taxon>
        <taxon>Viridiplantae</taxon>
        <taxon>Chlorophyta</taxon>
        <taxon>core chlorophytes</taxon>
        <taxon>Chlorophyceae</taxon>
        <taxon>CS clade</taxon>
        <taxon>Chlamydomonadales</taxon>
        <taxon>Haematococcaceae</taxon>
        <taxon>Haematococcus</taxon>
    </lineage>
</organism>
<gene>
    <name evidence="1" type="ORF">HaLaN_13443</name>
</gene>
<protein>
    <submittedName>
        <fullName evidence="1">Uncharacterized protein</fullName>
    </submittedName>
</protein>